<protein>
    <submittedName>
        <fullName evidence="2">Uncharacterized protein</fullName>
    </submittedName>
</protein>
<evidence type="ECO:0000313" key="2">
    <source>
        <dbReference type="EMBL" id="PPL19681.1"/>
    </source>
</evidence>
<accession>A0ABX5AXP7</accession>
<dbReference type="Proteomes" id="UP000237755">
    <property type="component" value="Unassembled WGS sequence"/>
</dbReference>
<feature type="non-terminal residue" evidence="2">
    <location>
        <position position="67"/>
    </location>
</feature>
<evidence type="ECO:0000256" key="1">
    <source>
        <dbReference type="SAM" id="MobiDB-lite"/>
    </source>
</evidence>
<name>A0ABX5AXP7_9MICO</name>
<dbReference type="EMBL" id="MPZN01000010">
    <property type="protein sequence ID" value="PPL19681.1"/>
    <property type="molecule type" value="Genomic_DNA"/>
</dbReference>
<feature type="region of interest" description="Disordered" evidence="1">
    <location>
        <begin position="48"/>
        <end position="67"/>
    </location>
</feature>
<reference evidence="2 3" key="1">
    <citation type="journal article" date="2008" name="Int. J. Syst. Evol. Microbiol.">
        <title>Leifsonia pindariensis sp. nov., isolated from the Pindari glacier of the Indian Himalayas, and emended description of the genus Leifsonia.</title>
        <authorList>
            <person name="Reddy G.S."/>
            <person name="Prabagaran S.R."/>
            <person name="Shivaji S."/>
        </authorList>
    </citation>
    <scope>NUCLEOTIDE SEQUENCE [LARGE SCALE GENOMIC DNA]</scope>
    <source>
        <strain evidence="2 3">PON 10</strain>
    </source>
</reference>
<sequence>MPLPPARSRPAPAAAITDRVDRYLARVNRDASAAERARLQAATVVLDPPRAGAGRAGPLLPRADEGL</sequence>
<keyword evidence="3" id="KW-1185">Reference proteome</keyword>
<organism evidence="2 3">
    <name type="scientific">Microterricola pindariensis</name>
    <dbReference type="NCBI Taxonomy" id="478010"/>
    <lineage>
        <taxon>Bacteria</taxon>
        <taxon>Bacillati</taxon>
        <taxon>Actinomycetota</taxon>
        <taxon>Actinomycetes</taxon>
        <taxon>Micrococcales</taxon>
        <taxon>Microbacteriaceae</taxon>
        <taxon>Microterricola</taxon>
    </lineage>
</organism>
<comment type="caution">
    <text evidence="2">The sequence shown here is derived from an EMBL/GenBank/DDBJ whole genome shotgun (WGS) entry which is preliminary data.</text>
</comment>
<proteinExistence type="predicted"/>
<gene>
    <name evidence="2" type="ORF">GY24_05045</name>
</gene>
<evidence type="ECO:0000313" key="3">
    <source>
        <dbReference type="Proteomes" id="UP000237755"/>
    </source>
</evidence>